<reference evidence="1" key="1">
    <citation type="submission" date="2019-08" db="EMBL/GenBank/DDBJ databases">
        <title>The genome of the North American firefly Photinus pyralis.</title>
        <authorList>
            <consortium name="Photinus pyralis genome working group"/>
            <person name="Fallon T.R."/>
            <person name="Sander Lower S.E."/>
            <person name="Weng J.-K."/>
        </authorList>
    </citation>
    <scope>NUCLEOTIDE SEQUENCE</scope>
    <source>
        <strain evidence="1">TRF0915ILg1</strain>
        <tissue evidence="1">Whole body</tissue>
    </source>
</reference>
<evidence type="ECO:0000313" key="2">
    <source>
        <dbReference type="Proteomes" id="UP000801492"/>
    </source>
</evidence>
<accession>A0A8K0CRD2</accession>
<dbReference type="EMBL" id="VTPC01008874">
    <property type="protein sequence ID" value="KAF2892205.1"/>
    <property type="molecule type" value="Genomic_DNA"/>
</dbReference>
<proteinExistence type="predicted"/>
<dbReference type="AlphaFoldDB" id="A0A8K0CRD2"/>
<organism evidence="1 2">
    <name type="scientific">Ignelater luminosus</name>
    <name type="common">Cucubano</name>
    <name type="synonym">Pyrophorus luminosus</name>
    <dbReference type="NCBI Taxonomy" id="2038154"/>
    <lineage>
        <taxon>Eukaryota</taxon>
        <taxon>Metazoa</taxon>
        <taxon>Ecdysozoa</taxon>
        <taxon>Arthropoda</taxon>
        <taxon>Hexapoda</taxon>
        <taxon>Insecta</taxon>
        <taxon>Pterygota</taxon>
        <taxon>Neoptera</taxon>
        <taxon>Endopterygota</taxon>
        <taxon>Coleoptera</taxon>
        <taxon>Polyphaga</taxon>
        <taxon>Elateriformia</taxon>
        <taxon>Elateroidea</taxon>
        <taxon>Elateridae</taxon>
        <taxon>Agrypninae</taxon>
        <taxon>Pyrophorini</taxon>
        <taxon>Ignelater</taxon>
    </lineage>
</organism>
<evidence type="ECO:0000313" key="1">
    <source>
        <dbReference type="EMBL" id="KAF2892205.1"/>
    </source>
</evidence>
<name>A0A8K0CRD2_IGNLU</name>
<gene>
    <name evidence="1" type="ORF">ILUMI_13969</name>
</gene>
<dbReference type="Proteomes" id="UP000801492">
    <property type="component" value="Unassembled WGS sequence"/>
</dbReference>
<keyword evidence="2" id="KW-1185">Reference proteome</keyword>
<sequence length="99" mass="11355">MGSLRQLDAIDTDSSKTLDRIDHCVLLAIVKQSGFNPDAFSFFRLYLVGWQQFSFYNVYNSSHYMASLKVPHLGFLLVLLFINDLNVTLKYDDCSLLII</sequence>
<protein>
    <submittedName>
        <fullName evidence="1">Uncharacterized protein</fullName>
    </submittedName>
</protein>
<comment type="caution">
    <text evidence="1">The sequence shown here is derived from an EMBL/GenBank/DDBJ whole genome shotgun (WGS) entry which is preliminary data.</text>
</comment>